<dbReference type="Proteomes" id="UP001153069">
    <property type="component" value="Unassembled WGS sequence"/>
</dbReference>
<organism evidence="1 2">
    <name type="scientific">Seminavis robusta</name>
    <dbReference type="NCBI Taxonomy" id="568900"/>
    <lineage>
        <taxon>Eukaryota</taxon>
        <taxon>Sar</taxon>
        <taxon>Stramenopiles</taxon>
        <taxon>Ochrophyta</taxon>
        <taxon>Bacillariophyta</taxon>
        <taxon>Bacillariophyceae</taxon>
        <taxon>Bacillariophycidae</taxon>
        <taxon>Naviculales</taxon>
        <taxon>Naviculaceae</taxon>
        <taxon>Seminavis</taxon>
    </lineage>
</organism>
<dbReference type="EMBL" id="CAICTM010001129">
    <property type="protein sequence ID" value="CAB9520757.1"/>
    <property type="molecule type" value="Genomic_DNA"/>
</dbReference>
<keyword evidence="2" id="KW-1185">Reference proteome</keyword>
<protein>
    <submittedName>
        <fullName evidence="1">Uncharacterized protein</fullName>
    </submittedName>
</protein>
<reference evidence="1" key="1">
    <citation type="submission" date="2020-06" db="EMBL/GenBank/DDBJ databases">
        <authorList>
            <consortium name="Plant Systems Biology data submission"/>
        </authorList>
    </citation>
    <scope>NUCLEOTIDE SEQUENCE</scope>
    <source>
        <strain evidence="1">D6</strain>
    </source>
</reference>
<evidence type="ECO:0000313" key="1">
    <source>
        <dbReference type="EMBL" id="CAB9520757.1"/>
    </source>
</evidence>
<comment type="caution">
    <text evidence="1">The sequence shown here is derived from an EMBL/GenBank/DDBJ whole genome shotgun (WGS) entry which is preliminary data.</text>
</comment>
<dbReference type="AlphaFoldDB" id="A0A9N8EGL2"/>
<name>A0A9N8EGL2_9STRA</name>
<evidence type="ECO:0000313" key="2">
    <source>
        <dbReference type="Proteomes" id="UP001153069"/>
    </source>
</evidence>
<dbReference type="OrthoDB" id="55264at2759"/>
<proteinExistence type="predicted"/>
<gene>
    <name evidence="1" type="ORF">SEMRO_1131_G244670.1</name>
</gene>
<accession>A0A9N8EGL2</accession>
<sequence>MKLRLETGDKDKILEYAQNQARRDPRLTDMEFGNFSLICTYGKVEAQAPHIDLTLPNYQFGLILSGNSPGTLFCDTPNTFHRVEAVVDHWQDMPPALMDAMRKDKDAKDLLQKFGSLLERGSTVPQQREKLATGSLLSLPGGVIHAGPASDGFRAVLFFSGWPKGSEAAPYDPDFCRTVHTHARTLPFQIASRSGQEDGKLAHNQQDMEHYIQQVSKWEYMGPRDPLSEPLTFPENEYATRSVPGLYTTFEGRDLRVIVLQRKADGKILLRYPSPVKGGGDDCEGNNPSDKYVLEMNDDELFDGTNGRVLDNKRDEVKCFMRQKDVSGGHT</sequence>